<feature type="chain" id="PRO_5021514296" description="Maltodextrin-binding protein" evidence="6">
    <location>
        <begin position="24"/>
        <end position="392"/>
    </location>
</feature>
<dbReference type="GO" id="GO:0042597">
    <property type="term" value="C:periplasmic space"/>
    <property type="evidence" value="ECO:0007669"/>
    <property type="project" value="UniProtKB-SubCell"/>
</dbReference>
<dbReference type="GO" id="GO:0055052">
    <property type="term" value="C:ATP-binding cassette (ABC) transporter complex, substrate-binding subunit-containing"/>
    <property type="evidence" value="ECO:0007669"/>
    <property type="project" value="TreeGrafter"/>
</dbReference>
<dbReference type="InterPro" id="IPR006059">
    <property type="entry name" value="SBP"/>
</dbReference>
<comment type="caution">
    <text evidence="7">The sequence shown here is derived from an EMBL/GenBank/DDBJ whole genome shotgun (WGS) entry which is preliminary data.</text>
</comment>
<name>A0A4Y3INM0_9VIBR</name>
<organism evidence="7 8">
    <name type="scientific">Vibrio comitans NBRC 102076</name>
    <dbReference type="NCBI Taxonomy" id="1219078"/>
    <lineage>
        <taxon>Bacteria</taxon>
        <taxon>Pseudomonadati</taxon>
        <taxon>Pseudomonadota</taxon>
        <taxon>Gammaproteobacteria</taxon>
        <taxon>Vibrionales</taxon>
        <taxon>Vibrionaceae</taxon>
        <taxon>Vibrio</taxon>
    </lineage>
</organism>
<keyword evidence="3 6" id="KW-0762">Sugar transport</keyword>
<proteinExistence type="inferred from homology"/>
<dbReference type="GO" id="GO:0042956">
    <property type="term" value="P:maltodextrin transmembrane transport"/>
    <property type="evidence" value="ECO:0007669"/>
    <property type="project" value="TreeGrafter"/>
</dbReference>
<comment type="subcellular location">
    <subcellularLocation>
        <location evidence="6">Periplasm</location>
    </subcellularLocation>
</comment>
<reference evidence="7 8" key="1">
    <citation type="submission" date="2019-06" db="EMBL/GenBank/DDBJ databases">
        <title>Whole genome shotgun sequence of Vibrio comitans NBRC 102076.</title>
        <authorList>
            <person name="Hosoyama A."/>
            <person name="Uohara A."/>
            <person name="Ohji S."/>
            <person name="Ichikawa N."/>
        </authorList>
    </citation>
    <scope>NUCLEOTIDE SEQUENCE [LARGE SCALE GENOMIC DNA]</scope>
    <source>
        <strain evidence="7 8">NBRC 102076</strain>
    </source>
</reference>
<accession>A0A4Y3INM0</accession>
<keyword evidence="4 6" id="KW-0732">Signal</keyword>
<keyword evidence="2 6" id="KW-0813">Transport</keyword>
<dbReference type="EMBL" id="BJLH01000008">
    <property type="protein sequence ID" value="GEA60837.1"/>
    <property type="molecule type" value="Genomic_DNA"/>
</dbReference>
<dbReference type="SUPFAM" id="SSF53850">
    <property type="entry name" value="Periplasmic binding protein-like II"/>
    <property type="match status" value="1"/>
</dbReference>
<evidence type="ECO:0000256" key="5">
    <source>
        <dbReference type="ARBA" id="ARBA00030303"/>
    </source>
</evidence>
<evidence type="ECO:0000313" key="7">
    <source>
        <dbReference type="EMBL" id="GEA60837.1"/>
    </source>
</evidence>
<dbReference type="NCBIfam" id="NF007011">
    <property type="entry name" value="PRK09474.1"/>
    <property type="match status" value="1"/>
</dbReference>
<comment type="function">
    <text evidence="6">Part of the ABC transporter complex MalEFGK involved in maltose/maltodextrin import. Binds maltose and higher maltodextrins.</text>
</comment>
<dbReference type="GO" id="GO:0015144">
    <property type="term" value="F:carbohydrate transmembrane transporter activity"/>
    <property type="evidence" value="ECO:0007669"/>
    <property type="project" value="InterPro"/>
</dbReference>
<dbReference type="AlphaFoldDB" id="A0A4Y3INM0"/>
<feature type="signal peptide" evidence="6">
    <location>
        <begin position="1"/>
        <end position="23"/>
    </location>
</feature>
<dbReference type="PANTHER" id="PTHR30061:SF50">
    <property type="entry name" value="MALTOSE_MALTODEXTRIN-BINDING PERIPLASMIC PROTEIN"/>
    <property type="match status" value="1"/>
</dbReference>
<dbReference type="GO" id="GO:0015768">
    <property type="term" value="P:maltose transport"/>
    <property type="evidence" value="ECO:0007669"/>
    <property type="project" value="TreeGrafter"/>
</dbReference>
<keyword evidence="6" id="KW-0574">Periplasm</keyword>
<dbReference type="InterPro" id="IPR006060">
    <property type="entry name" value="Maltose/Cyclodextrin-bd"/>
</dbReference>
<dbReference type="InterPro" id="IPR006061">
    <property type="entry name" value="SBP_1_CS"/>
</dbReference>
<evidence type="ECO:0000256" key="6">
    <source>
        <dbReference type="RuleBase" id="RU365005"/>
    </source>
</evidence>
<evidence type="ECO:0000256" key="1">
    <source>
        <dbReference type="ARBA" id="ARBA00008520"/>
    </source>
</evidence>
<dbReference type="GO" id="GO:1901982">
    <property type="term" value="F:maltose binding"/>
    <property type="evidence" value="ECO:0007669"/>
    <property type="project" value="TreeGrafter"/>
</dbReference>
<dbReference type="RefSeq" id="WP_141271240.1">
    <property type="nucleotide sequence ID" value="NZ_BJLH01000008.1"/>
</dbReference>
<keyword evidence="8" id="KW-1185">Reference proteome</keyword>
<evidence type="ECO:0000256" key="2">
    <source>
        <dbReference type="ARBA" id="ARBA00022448"/>
    </source>
</evidence>
<dbReference type="OrthoDB" id="9766758at2"/>
<sequence length="392" mass="42211">MKKALSTVALGTLVALGSFGAHAAIEEGQLTIWINGDKGYNGLAEVGKRFEEDTGIKVTVAHPDGLESRFPQVAATGDGPDIIFWAHDRFGGYAEAGLLAEIKPSKEIKEGIVDFAWDAVSFEGKTIGYPVAIEALALIYNKDIVPNPPKTWEEIEALDAKLAKEGKKAIMWNLKEPYFTWPLMAADGGYAFKYTGNGYDVKDVGIDTKGVQSAMNFIKSLVDKKVISADMDYSIADASFAKGEVAMTINGPWSWGGYDNKVDYGVTTIPTYNGQASKPFVGVLTAGISTASPNKDLAVEFLESYLLTNEGLRSVNDDKPLGAVALKSFQEELASDPRIAATMASAENGEIMPNIPQMNTYWGSAKNVIVNVVDGRQDVDSALADAKKQMLK</sequence>
<evidence type="ECO:0000313" key="8">
    <source>
        <dbReference type="Proteomes" id="UP000318242"/>
    </source>
</evidence>
<dbReference type="Proteomes" id="UP000318242">
    <property type="component" value="Unassembled WGS sequence"/>
</dbReference>
<evidence type="ECO:0000256" key="4">
    <source>
        <dbReference type="ARBA" id="ARBA00022729"/>
    </source>
</evidence>
<dbReference type="Pfam" id="PF13416">
    <property type="entry name" value="SBP_bac_8"/>
    <property type="match status" value="1"/>
</dbReference>
<comment type="similarity">
    <text evidence="1 6">Belongs to the bacterial solute-binding protein 1 family.</text>
</comment>
<protein>
    <recommendedName>
        <fullName evidence="5 6">Maltodextrin-binding protein</fullName>
    </recommendedName>
</protein>
<evidence type="ECO:0000256" key="3">
    <source>
        <dbReference type="ARBA" id="ARBA00022597"/>
    </source>
</evidence>
<dbReference type="PANTHER" id="PTHR30061">
    <property type="entry name" value="MALTOSE-BINDING PERIPLASMIC PROTEIN"/>
    <property type="match status" value="1"/>
</dbReference>
<gene>
    <name evidence="7" type="primary">malE</name>
    <name evidence="7" type="ORF">VCO01S_20300</name>
</gene>
<dbReference type="PROSITE" id="PS01037">
    <property type="entry name" value="SBP_BACTERIAL_1"/>
    <property type="match status" value="1"/>
</dbReference>
<dbReference type="PRINTS" id="PR00181">
    <property type="entry name" value="MALTOSEBP"/>
</dbReference>
<dbReference type="Gene3D" id="3.40.190.10">
    <property type="entry name" value="Periplasmic binding protein-like II"/>
    <property type="match status" value="2"/>
</dbReference>